<comment type="subunit">
    <text evidence="6">Component of the Mediator complex.</text>
</comment>
<evidence type="ECO:0000256" key="2">
    <source>
        <dbReference type="ARBA" id="ARBA00005389"/>
    </source>
</evidence>
<accession>A0A9P6XAK7</accession>
<dbReference type="OrthoDB" id="337270at2759"/>
<keyword evidence="4 6" id="KW-0804">Transcription</keyword>
<evidence type="ECO:0000256" key="3">
    <source>
        <dbReference type="ARBA" id="ARBA00023015"/>
    </source>
</evidence>
<evidence type="ECO:0000313" key="8">
    <source>
        <dbReference type="Proteomes" id="UP000716291"/>
    </source>
</evidence>
<evidence type="ECO:0000256" key="1">
    <source>
        <dbReference type="ARBA" id="ARBA00004123"/>
    </source>
</evidence>
<comment type="function">
    <text evidence="6">Component of the Mediator complex, a coactivator involved in the regulated transcription of nearly all RNA polymerase II-dependent genes. Mediator functions as a bridge to convey information from gene-specific regulatory proteins to the basal RNA polymerase II transcription machinery. Mediator is recruited to promoters by direct interactions with regulatory proteins and serves as a scaffold for the assembly of a functional preinitiation complex with RNA polymerase II and the general transcription factors.</text>
</comment>
<proteinExistence type="inferred from homology"/>
<keyword evidence="8" id="KW-1185">Reference proteome</keyword>
<dbReference type="Pfam" id="PF09748">
    <property type="entry name" value="Med10"/>
    <property type="match status" value="1"/>
</dbReference>
<gene>
    <name evidence="6" type="primary">MED10</name>
    <name evidence="7" type="ORF">G6F64_005530</name>
</gene>
<dbReference type="Proteomes" id="UP000716291">
    <property type="component" value="Unassembled WGS sequence"/>
</dbReference>
<protein>
    <recommendedName>
        <fullName evidence="6">Mediator of RNA polymerase II transcription subunit 10</fullName>
    </recommendedName>
    <alternativeName>
        <fullName evidence="6">Mediator complex subunit 10</fullName>
    </alternativeName>
</protein>
<name>A0A9P6XAK7_RHIOR</name>
<keyword evidence="5 6" id="KW-0539">Nucleus</keyword>
<reference evidence="7" key="1">
    <citation type="journal article" date="2020" name="Microb. Genom.">
        <title>Genetic diversity of clinical and environmental Mucorales isolates obtained from an investigation of mucormycosis cases among solid organ transplant recipients.</title>
        <authorList>
            <person name="Nguyen M.H."/>
            <person name="Kaul D."/>
            <person name="Muto C."/>
            <person name="Cheng S.J."/>
            <person name="Richter R.A."/>
            <person name="Bruno V.M."/>
            <person name="Liu G."/>
            <person name="Beyhan S."/>
            <person name="Sundermann A.J."/>
            <person name="Mounaud S."/>
            <person name="Pasculle A.W."/>
            <person name="Nierman W.C."/>
            <person name="Driscoll E."/>
            <person name="Cumbie R."/>
            <person name="Clancy C.J."/>
            <person name="Dupont C.L."/>
        </authorList>
    </citation>
    <scope>NUCLEOTIDE SEQUENCE</scope>
    <source>
        <strain evidence="7">GL11</strain>
    </source>
</reference>
<comment type="similarity">
    <text evidence="2 6">Belongs to the Mediator complex subunit 10 family.</text>
</comment>
<sequence>MQPDAISSDEARHLLKEQLDELLQNLFELSVIVYDFQPDGNKLVWKKINSIIEHYKEIDELKGGITEHIPEEVINYVEHGRNPDIFTQSFVERTATENQYTNGKVKAVDEFKQLLTEEFTKSFPDLYNYENSIDVDINSNN</sequence>
<evidence type="ECO:0000313" key="7">
    <source>
        <dbReference type="EMBL" id="KAG1309152.1"/>
    </source>
</evidence>
<dbReference type="GO" id="GO:0003712">
    <property type="term" value="F:transcription coregulator activity"/>
    <property type="evidence" value="ECO:0007669"/>
    <property type="project" value="InterPro"/>
</dbReference>
<keyword evidence="3 6" id="KW-0805">Transcription regulation</keyword>
<organism evidence="7 8">
    <name type="scientific">Rhizopus oryzae</name>
    <name type="common">Mucormycosis agent</name>
    <name type="synonym">Rhizopus arrhizus var. delemar</name>
    <dbReference type="NCBI Taxonomy" id="64495"/>
    <lineage>
        <taxon>Eukaryota</taxon>
        <taxon>Fungi</taxon>
        <taxon>Fungi incertae sedis</taxon>
        <taxon>Mucoromycota</taxon>
        <taxon>Mucoromycotina</taxon>
        <taxon>Mucoromycetes</taxon>
        <taxon>Mucorales</taxon>
        <taxon>Mucorineae</taxon>
        <taxon>Rhizopodaceae</taxon>
        <taxon>Rhizopus</taxon>
    </lineage>
</organism>
<keyword evidence="6" id="KW-0010">Activator</keyword>
<comment type="subcellular location">
    <subcellularLocation>
        <location evidence="1 6">Nucleus</location>
    </subcellularLocation>
</comment>
<comment type="caution">
    <text evidence="7">The sequence shown here is derived from an EMBL/GenBank/DDBJ whole genome shotgun (WGS) entry which is preliminary data.</text>
</comment>
<dbReference type="AlphaFoldDB" id="A0A9P6XAK7"/>
<dbReference type="EMBL" id="JAANQT010000678">
    <property type="protein sequence ID" value="KAG1309152.1"/>
    <property type="molecule type" value="Genomic_DNA"/>
</dbReference>
<dbReference type="GO" id="GO:0016592">
    <property type="term" value="C:mediator complex"/>
    <property type="evidence" value="ECO:0007669"/>
    <property type="project" value="InterPro"/>
</dbReference>
<evidence type="ECO:0000256" key="4">
    <source>
        <dbReference type="ARBA" id="ARBA00023163"/>
    </source>
</evidence>
<dbReference type="InterPro" id="IPR019145">
    <property type="entry name" value="Mediator_Med10"/>
</dbReference>
<dbReference type="GO" id="GO:0006357">
    <property type="term" value="P:regulation of transcription by RNA polymerase II"/>
    <property type="evidence" value="ECO:0007669"/>
    <property type="project" value="InterPro"/>
</dbReference>
<evidence type="ECO:0000256" key="5">
    <source>
        <dbReference type="ARBA" id="ARBA00023242"/>
    </source>
</evidence>
<evidence type="ECO:0000256" key="6">
    <source>
        <dbReference type="RuleBase" id="RU364146"/>
    </source>
</evidence>